<name>A0A3E5G815_9FIRM</name>
<reference evidence="2 3" key="1">
    <citation type="submission" date="2018-08" db="EMBL/GenBank/DDBJ databases">
        <title>A genome reference for cultivated species of the human gut microbiota.</title>
        <authorList>
            <person name="Zou Y."/>
            <person name="Xue W."/>
            <person name="Luo G."/>
        </authorList>
    </citation>
    <scope>NUCLEOTIDE SEQUENCE [LARGE SCALE GENOMIC DNA]</scope>
    <source>
        <strain evidence="2 3">OM02-16</strain>
    </source>
</reference>
<sequence length="316" mass="36193">MSQFYVGITDTSWYSLLREDYNNGELGKQVNFWTPGTREFKAIKPGELFLFKVHNKKSTGEKGEIVGGGYFAYYEQLSIPDAWEKYGRGNGRESLQKMQEALKGMQQKNNMQVGVEIGCIILDNVFFLDKLIDEPIDWSKSIVSGKRYTTDTEIGAELFDKVNDALASNAKTNIEIIEEIEKEIDELDLWGEERLAIVKTRVNQSVFRDSLLKKYKTCCLCKVENPSLLIASHIKPWAVSEPGEKLDPQNGFLLCPNHDALFDGGYITFENDGQIVISDRLSMMDCTFMNVQPTMKINLSEENKKYLNYHRKKIFK</sequence>
<gene>
    <name evidence="2" type="ORF">DXB16_11835</name>
</gene>
<evidence type="ECO:0000313" key="3">
    <source>
        <dbReference type="Proteomes" id="UP000261285"/>
    </source>
</evidence>
<dbReference type="GO" id="GO:0004519">
    <property type="term" value="F:endonuclease activity"/>
    <property type="evidence" value="ECO:0007669"/>
    <property type="project" value="UniProtKB-KW"/>
</dbReference>
<dbReference type="Proteomes" id="UP000261285">
    <property type="component" value="Unassembled WGS sequence"/>
</dbReference>
<dbReference type="AlphaFoldDB" id="A0A3E5G815"/>
<feature type="domain" description="HNH nuclease" evidence="1">
    <location>
        <begin position="218"/>
        <end position="270"/>
    </location>
</feature>
<evidence type="ECO:0000313" key="2">
    <source>
        <dbReference type="EMBL" id="RGO30594.1"/>
    </source>
</evidence>
<dbReference type="EMBL" id="QSVN01000016">
    <property type="protein sequence ID" value="RGO30594.1"/>
    <property type="molecule type" value="Genomic_DNA"/>
</dbReference>
<proteinExistence type="predicted"/>
<accession>A0A3E5G815</accession>
<keyword evidence="2" id="KW-0378">Hydrolase</keyword>
<comment type="caution">
    <text evidence="2">The sequence shown here is derived from an EMBL/GenBank/DDBJ whole genome shotgun (WGS) entry which is preliminary data.</text>
</comment>
<protein>
    <submittedName>
        <fullName evidence="2">HNH endonuclease</fullName>
    </submittedName>
</protein>
<keyword evidence="2" id="KW-0255">Endonuclease</keyword>
<dbReference type="InterPro" id="IPR003615">
    <property type="entry name" value="HNH_nuc"/>
</dbReference>
<organism evidence="2 3">
    <name type="scientific">Dorea longicatena</name>
    <dbReference type="NCBI Taxonomy" id="88431"/>
    <lineage>
        <taxon>Bacteria</taxon>
        <taxon>Bacillati</taxon>
        <taxon>Bacillota</taxon>
        <taxon>Clostridia</taxon>
        <taxon>Lachnospirales</taxon>
        <taxon>Lachnospiraceae</taxon>
        <taxon>Dorea</taxon>
    </lineage>
</organism>
<dbReference type="Pfam" id="PF13391">
    <property type="entry name" value="HNH_2"/>
    <property type="match status" value="1"/>
</dbReference>
<keyword evidence="2" id="KW-0540">Nuclease</keyword>
<dbReference type="RefSeq" id="WP_117598394.1">
    <property type="nucleotide sequence ID" value="NZ_CABMEZ010000016.1"/>
</dbReference>
<evidence type="ECO:0000259" key="1">
    <source>
        <dbReference type="Pfam" id="PF13391"/>
    </source>
</evidence>